<accession>A0ABX5U2F8</accession>
<keyword evidence="2" id="KW-1185">Reference proteome</keyword>
<protein>
    <submittedName>
        <fullName evidence="1">Uncharacterized protein</fullName>
    </submittedName>
</protein>
<dbReference type="EMBL" id="CP029078">
    <property type="protein sequence ID" value="QCN88612.1"/>
    <property type="molecule type" value="Genomic_DNA"/>
</dbReference>
<reference evidence="1 2" key="1">
    <citation type="submission" date="2018-04" db="EMBL/GenBank/DDBJ databases">
        <title>Complete genome sequences of Streptomyces griseoviridis K61 and characterization of antagonistic properties of biological control agents.</title>
        <authorList>
            <person name="Mariita R.M."/>
            <person name="Sello J.K."/>
        </authorList>
    </citation>
    <scope>NUCLEOTIDE SEQUENCE [LARGE SCALE GENOMIC DNA]</scope>
    <source>
        <strain evidence="1 2">K61</strain>
    </source>
</reference>
<evidence type="ECO:0000313" key="2">
    <source>
        <dbReference type="Proteomes" id="UP000501753"/>
    </source>
</evidence>
<gene>
    <name evidence="1" type="ORF">DDJ31_29595</name>
</gene>
<dbReference type="Proteomes" id="UP000501753">
    <property type="component" value="Chromosome"/>
</dbReference>
<evidence type="ECO:0000313" key="1">
    <source>
        <dbReference type="EMBL" id="QCN88612.1"/>
    </source>
</evidence>
<organism evidence="1 2">
    <name type="scientific">Streptomyces griseoviridis</name>
    <dbReference type="NCBI Taxonomy" id="45398"/>
    <lineage>
        <taxon>Bacteria</taxon>
        <taxon>Bacillati</taxon>
        <taxon>Actinomycetota</taxon>
        <taxon>Actinomycetes</taxon>
        <taxon>Kitasatosporales</taxon>
        <taxon>Streptomycetaceae</taxon>
        <taxon>Streptomyces</taxon>
    </lineage>
</organism>
<name>A0ABX5U2F8_STRGD</name>
<sequence length="67" mass="7311">MCAQPLEQRTDQGVQLRVLGRFFHQDSFDVNEPAFPPVPIPGPVSRQSAAAMGSVDLDQARLAFAND</sequence>
<proteinExistence type="predicted"/>